<reference evidence="2" key="1">
    <citation type="journal article" date="2023" name="Science">
        <title>Genome structures resolve the early diversification of teleost fishes.</title>
        <authorList>
            <person name="Parey E."/>
            <person name="Louis A."/>
            <person name="Montfort J."/>
            <person name="Bouchez O."/>
            <person name="Roques C."/>
            <person name="Iampietro C."/>
            <person name="Lluch J."/>
            <person name="Castinel A."/>
            <person name="Donnadieu C."/>
            <person name="Desvignes T."/>
            <person name="Floi Bucao C."/>
            <person name="Jouanno E."/>
            <person name="Wen M."/>
            <person name="Mejri S."/>
            <person name="Dirks R."/>
            <person name="Jansen H."/>
            <person name="Henkel C."/>
            <person name="Chen W.J."/>
            <person name="Zahm M."/>
            <person name="Cabau C."/>
            <person name="Klopp C."/>
            <person name="Thompson A.W."/>
            <person name="Robinson-Rechavi M."/>
            <person name="Braasch I."/>
            <person name="Lecointre G."/>
            <person name="Bobe J."/>
            <person name="Postlethwait J.H."/>
            <person name="Berthelot C."/>
            <person name="Roest Crollius H."/>
            <person name="Guiguen Y."/>
        </authorList>
    </citation>
    <scope>NUCLEOTIDE SEQUENCE</scope>
    <source>
        <strain evidence="2">NC1722</strain>
    </source>
</reference>
<dbReference type="AlphaFoldDB" id="A0AAD7TCN7"/>
<proteinExistence type="predicted"/>
<feature type="compositionally biased region" description="Polar residues" evidence="1">
    <location>
        <begin position="9"/>
        <end position="19"/>
    </location>
</feature>
<organism evidence="2 3">
    <name type="scientific">Aldrovandia affinis</name>
    <dbReference type="NCBI Taxonomy" id="143900"/>
    <lineage>
        <taxon>Eukaryota</taxon>
        <taxon>Metazoa</taxon>
        <taxon>Chordata</taxon>
        <taxon>Craniata</taxon>
        <taxon>Vertebrata</taxon>
        <taxon>Euteleostomi</taxon>
        <taxon>Actinopterygii</taxon>
        <taxon>Neopterygii</taxon>
        <taxon>Teleostei</taxon>
        <taxon>Notacanthiformes</taxon>
        <taxon>Halosauridae</taxon>
        <taxon>Aldrovandia</taxon>
    </lineage>
</organism>
<sequence length="97" mass="10374">MRVIPGGWANSSLGRNISRPTALRNQGGPCDHPRSSIQPTGGPERCRARTAEPRVRTEPAKPPTSPCSWRPTARSCSPSLRASARESLSHRCSGSAV</sequence>
<name>A0AAD7TCN7_9TELE</name>
<accession>A0AAD7TCN7</accession>
<dbReference type="EMBL" id="JAINUG010000002">
    <property type="protein sequence ID" value="KAJ8418486.1"/>
    <property type="molecule type" value="Genomic_DNA"/>
</dbReference>
<dbReference type="Proteomes" id="UP001221898">
    <property type="component" value="Unassembled WGS sequence"/>
</dbReference>
<feature type="region of interest" description="Disordered" evidence="1">
    <location>
        <begin position="1"/>
        <end position="97"/>
    </location>
</feature>
<evidence type="ECO:0000313" key="2">
    <source>
        <dbReference type="EMBL" id="KAJ8418486.1"/>
    </source>
</evidence>
<feature type="compositionally biased region" description="Basic and acidic residues" evidence="1">
    <location>
        <begin position="44"/>
        <end position="59"/>
    </location>
</feature>
<protein>
    <submittedName>
        <fullName evidence="2">Uncharacterized protein</fullName>
    </submittedName>
</protein>
<evidence type="ECO:0000313" key="3">
    <source>
        <dbReference type="Proteomes" id="UP001221898"/>
    </source>
</evidence>
<keyword evidence="3" id="KW-1185">Reference proteome</keyword>
<comment type="caution">
    <text evidence="2">The sequence shown here is derived from an EMBL/GenBank/DDBJ whole genome shotgun (WGS) entry which is preliminary data.</text>
</comment>
<gene>
    <name evidence="2" type="ORF">AAFF_G00141950</name>
</gene>
<evidence type="ECO:0000256" key="1">
    <source>
        <dbReference type="SAM" id="MobiDB-lite"/>
    </source>
</evidence>